<proteinExistence type="predicted"/>
<evidence type="ECO:0000256" key="1">
    <source>
        <dbReference type="SAM" id="MobiDB-lite"/>
    </source>
</evidence>
<evidence type="ECO:0000259" key="2">
    <source>
        <dbReference type="Pfam" id="PF10551"/>
    </source>
</evidence>
<organism evidence="3 4">
    <name type="scientific">Sphaerobolus stellatus (strain SS14)</name>
    <dbReference type="NCBI Taxonomy" id="990650"/>
    <lineage>
        <taxon>Eukaryota</taxon>
        <taxon>Fungi</taxon>
        <taxon>Dikarya</taxon>
        <taxon>Basidiomycota</taxon>
        <taxon>Agaricomycotina</taxon>
        <taxon>Agaricomycetes</taxon>
        <taxon>Phallomycetidae</taxon>
        <taxon>Geastrales</taxon>
        <taxon>Sphaerobolaceae</taxon>
        <taxon>Sphaerobolus</taxon>
    </lineage>
</organism>
<name>A0A0C9UIB1_SPHS4</name>
<dbReference type="OrthoDB" id="3262412at2759"/>
<dbReference type="Proteomes" id="UP000054279">
    <property type="component" value="Unassembled WGS sequence"/>
</dbReference>
<gene>
    <name evidence="3" type="ORF">M422DRAFT_273913</name>
</gene>
<protein>
    <submittedName>
        <fullName evidence="3">Unplaced genomic scaffold SPHSTscaffold_356, whole genome shotgun sequence</fullName>
    </submittedName>
</protein>
<dbReference type="InterPro" id="IPR018289">
    <property type="entry name" value="MULE_transposase_dom"/>
</dbReference>
<dbReference type="AlphaFoldDB" id="A0A0C9UIB1"/>
<feature type="region of interest" description="Disordered" evidence="1">
    <location>
        <begin position="31"/>
        <end position="105"/>
    </location>
</feature>
<evidence type="ECO:0000313" key="3">
    <source>
        <dbReference type="EMBL" id="KIJ25136.1"/>
    </source>
</evidence>
<sequence length="471" mass="53605">MSTEIQQRICSKSSCKSGFPPIEQYKWKTCPKHREDSRVRQSHTHATESHTPINRAINGNPAIQQPLGDIQPLDFIDHRTPLKRRRTEGKENEEEGASGSESEKLQRKRLKAHVYRAWATFSETLWCQNDNQLSSAQELLGEMKLTDEVDVFELDMAPGITALAWGLKKVVKNLKDQIVEIALDATYNTNVKDLELYSCMREYDNAGFPLAYCLLTTASSITPGKRKITLTSFLRALKDCYAINPHFVHTDKDIAEIKSANVIWTSSKHQLCWWHTKKAVNTRLKKSKHSTTPYDPLIPRQEFDFIDLAFVPSVKADPQDVEDSEDLPLPSKPPPAPPACTLTSIHPISQPGPNTLPIKIKIPTGYQMPELPAESEVDSDDEVPKNGLRSFCPSIYHENIIQMMERHLCAHPLIPGYSAPSKAGIQAWAVKEMYSFCLQYNLHSCWAYLWGNWYKRGCWELWAWAECDEIP</sequence>
<evidence type="ECO:0000313" key="4">
    <source>
        <dbReference type="Proteomes" id="UP000054279"/>
    </source>
</evidence>
<dbReference type="EMBL" id="KN837431">
    <property type="protein sequence ID" value="KIJ25136.1"/>
    <property type="molecule type" value="Genomic_DNA"/>
</dbReference>
<feature type="domain" description="MULE transposase" evidence="2">
    <location>
        <begin position="182"/>
        <end position="278"/>
    </location>
</feature>
<keyword evidence="4" id="KW-1185">Reference proteome</keyword>
<dbReference type="Pfam" id="PF10551">
    <property type="entry name" value="MULE"/>
    <property type="match status" value="1"/>
</dbReference>
<reference evidence="3 4" key="1">
    <citation type="submission" date="2014-06" db="EMBL/GenBank/DDBJ databases">
        <title>Evolutionary Origins and Diversification of the Mycorrhizal Mutualists.</title>
        <authorList>
            <consortium name="DOE Joint Genome Institute"/>
            <consortium name="Mycorrhizal Genomics Consortium"/>
            <person name="Kohler A."/>
            <person name="Kuo A."/>
            <person name="Nagy L.G."/>
            <person name="Floudas D."/>
            <person name="Copeland A."/>
            <person name="Barry K.W."/>
            <person name="Cichocki N."/>
            <person name="Veneault-Fourrey C."/>
            <person name="LaButti K."/>
            <person name="Lindquist E.A."/>
            <person name="Lipzen A."/>
            <person name="Lundell T."/>
            <person name="Morin E."/>
            <person name="Murat C."/>
            <person name="Riley R."/>
            <person name="Ohm R."/>
            <person name="Sun H."/>
            <person name="Tunlid A."/>
            <person name="Henrissat B."/>
            <person name="Grigoriev I.V."/>
            <person name="Hibbett D.S."/>
            <person name="Martin F."/>
        </authorList>
    </citation>
    <scope>NUCLEOTIDE SEQUENCE [LARGE SCALE GENOMIC DNA]</scope>
    <source>
        <strain evidence="3 4">SS14</strain>
    </source>
</reference>
<accession>A0A0C9UIB1</accession>
<dbReference type="HOGENOM" id="CLU_028758_0_0_1"/>